<keyword evidence="4" id="KW-1185">Reference proteome</keyword>
<evidence type="ECO:0000313" key="4">
    <source>
        <dbReference type="Proteomes" id="UP000092154"/>
    </source>
</evidence>
<proteinExistence type="predicted"/>
<reference evidence="3 4" key="1">
    <citation type="submission" date="2016-06" db="EMBL/GenBank/DDBJ databases">
        <title>Comparative genomics of the ectomycorrhizal sister species Rhizopogon vinicolor and Rhizopogon vesiculosus (Basidiomycota: Boletales) reveals a divergence of the mating type B locus.</title>
        <authorList>
            <consortium name="DOE Joint Genome Institute"/>
            <person name="Mujic A.B."/>
            <person name="Kuo A."/>
            <person name="Tritt A."/>
            <person name="Lipzen A."/>
            <person name="Chen C."/>
            <person name="Johnson J."/>
            <person name="Sharma A."/>
            <person name="Barry K."/>
            <person name="Grigoriev I.V."/>
            <person name="Spatafora J.W."/>
        </authorList>
    </citation>
    <scope>NUCLEOTIDE SEQUENCE [LARGE SCALE GENOMIC DNA]</scope>
    <source>
        <strain evidence="3 4">AM-OR11-026</strain>
    </source>
</reference>
<feature type="chain" id="PRO_5008597573" evidence="2">
    <location>
        <begin position="22"/>
        <end position="61"/>
    </location>
</feature>
<organism evidence="3 4">
    <name type="scientific">Rhizopogon vinicolor AM-OR11-026</name>
    <dbReference type="NCBI Taxonomy" id="1314800"/>
    <lineage>
        <taxon>Eukaryota</taxon>
        <taxon>Fungi</taxon>
        <taxon>Dikarya</taxon>
        <taxon>Basidiomycota</taxon>
        <taxon>Agaricomycotina</taxon>
        <taxon>Agaricomycetes</taxon>
        <taxon>Agaricomycetidae</taxon>
        <taxon>Boletales</taxon>
        <taxon>Suillineae</taxon>
        <taxon>Rhizopogonaceae</taxon>
        <taxon>Rhizopogon</taxon>
    </lineage>
</organism>
<feature type="region of interest" description="Disordered" evidence="1">
    <location>
        <begin position="37"/>
        <end position="61"/>
    </location>
</feature>
<accession>A0A1B7MUQ5</accession>
<dbReference type="InParanoid" id="A0A1B7MUQ5"/>
<dbReference type="Proteomes" id="UP000092154">
    <property type="component" value="Unassembled WGS sequence"/>
</dbReference>
<sequence>MKYTFLMQALIQIFLAPPSASTIPATIPHPLQRTHLPPLSLSLLPQSRNPTNSAAGDHRPP</sequence>
<dbReference type="EMBL" id="KV448426">
    <property type="protein sequence ID" value="OAX36315.1"/>
    <property type="molecule type" value="Genomic_DNA"/>
</dbReference>
<keyword evidence="2" id="KW-0732">Signal</keyword>
<evidence type="ECO:0000256" key="2">
    <source>
        <dbReference type="SAM" id="SignalP"/>
    </source>
</evidence>
<dbReference type="AlphaFoldDB" id="A0A1B7MUQ5"/>
<feature type="compositionally biased region" description="Low complexity" evidence="1">
    <location>
        <begin position="37"/>
        <end position="47"/>
    </location>
</feature>
<gene>
    <name evidence="3" type="ORF">K503DRAFT_772658</name>
</gene>
<name>A0A1B7MUQ5_9AGAM</name>
<evidence type="ECO:0000256" key="1">
    <source>
        <dbReference type="SAM" id="MobiDB-lite"/>
    </source>
</evidence>
<protein>
    <submittedName>
        <fullName evidence="3">Uncharacterized protein</fullName>
    </submittedName>
</protein>
<evidence type="ECO:0000313" key="3">
    <source>
        <dbReference type="EMBL" id="OAX36315.1"/>
    </source>
</evidence>
<feature type="signal peptide" evidence="2">
    <location>
        <begin position="1"/>
        <end position="21"/>
    </location>
</feature>